<organism evidence="13 14">
    <name type="scientific">Brevundimonas balnearis</name>
    <dbReference type="NCBI Taxonomy" id="1572858"/>
    <lineage>
        <taxon>Bacteria</taxon>
        <taxon>Pseudomonadati</taxon>
        <taxon>Pseudomonadota</taxon>
        <taxon>Alphaproteobacteria</taxon>
        <taxon>Caulobacterales</taxon>
        <taxon>Caulobacteraceae</taxon>
        <taxon>Brevundimonas</taxon>
    </lineage>
</organism>
<dbReference type="EMBL" id="JBHLSW010000007">
    <property type="protein sequence ID" value="MFC0634507.1"/>
    <property type="molecule type" value="Genomic_DNA"/>
</dbReference>
<evidence type="ECO:0000256" key="11">
    <source>
        <dbReference type="SAM" id="MobiDB-lite"/>
    </source>
</evidence>
<dbReference type="InterPro" id="IPR032859">
    <property type="entry name" value="KH_dom-like"/>
</dbReference>
<dbReference type="InterPro" id="IPR005225">
    <property type="entry name" value="Small_GTP-bd"/>
</dbReference>
<dbReference type="Gene3D" id="3.40.50.300">
    <property type="entry name" value="P-loop containing nucleotide triphosphate hydrolases"/>
    <property type="match status" value="2"/>
</dbReference>
<evidence type="ECO:0000256" key="1">
    <source>
        <dbReference type="ARBA" id="ARBA00008279"/>
    </source>
</evidence>
<dbReference type="Pfam" id="PF14714">
    <property type="entry name" value="KH_dom-like"/>
    <property type="match status" value="1"/>
</dbReference>
<feature type="binding site" evidence="8">
    <location>
        <begin position="119"/>
        <end position="122"/>
    </location>
    <ligand>
        <name>GTP</name>
        <dbReference type="ChEBI" id="CHEBI:37565"/>
        <label>1</label>
    </ligand>
</feature>
<evidence type="ECO:0000256" key="5">
    <source>
        <dbReference type="ARBA" id="ARBA00022741"/>
    </source>
</evidence>
<feature type="binding site" evidence="8">
    <location>
        <begin position="231"/>
        <end position="235"/>
    </location>
    <ligand>
        <name>GTP</name>
        <dbReference type="ChEBI" id="CHEBI:37565"/>
        <label>2</label>
    </ligand>
</feature>
<gene>
    <name evidence="8 13" type="primary">der</name>
    <name evidence="13" type="ORF">ACFFGE_11565</name>
</gene>
<evidence type="ECO:0000256" key="10">
    <source>
        <dbReference type="RuleBase" id="RU004481"/>
    </source>
</evidence>
<dbReference type="HAMAP" id="MF_00195">
    <property type="entry name" value="GTPase_Der"/>
    <property type="match status" value="1"/>
</dbReference>
<dbReference type="Gene3D" id="3.30.300.20">
    <property type="match status" value="1"/>
</dbReference>
<keyword evidence="14" id="KW-1185">Reference proteome</keyword>
<evidence type="ECO:0000256" key="6">
    <source>
        <dbReference type="ARBA" id="ARBA00023134"/>
    </source>
</evidence>
<dbReference type="CDD" id="cd01894">
    <property type="entry name" value="EngA1"/>
    <property type="match status" value="1"/>
</dbReference>
<feature type="binding site" evidence="8">
    <location>
        <begin position="9"/>
        <end position="16"/>
    </location>
    <ligand>
        <name>GTP</name>
        <dbReference type="ChEBI" id="CHEBI:37565"/>
        <label>1</label>
    </ligand>
</feature>
<evidence type="ECO:0000259" key="12">
    <source>
        <dbReference type="PROSITE" id="PS51712"/>
    </source>
</evidence>
<dbReference type="SUPFAM" id="SSF52540">
    <property type="entry name" value="P-loop containing nucleoside triphosphate hydrolases"/>
    <property type="match status" value="2"/>
</dbReference>
<evidence type="ECO:0000256" key="3">
    <source>
        <dbReference type="ARBA" id="ARBA00022517"/>
    </source>
</evidence>
<keyword evidence="13" id="KW-0378">Hydrolase</keyword>
<evidence type="ECO:0000256" key="8">
    <source>
        <dbReference type="HAMAP-Rule" id="MF_00195"/>
    </source>
</evidence>
<dbReference type="PIRSF" id="PIRSF006485">
    <property type="entry name" value="GTP-binding_EngA"/>
    <property type="match status" value="1"/>
</dbReference>
<keyword evidence="6 8" id="KW-0342">GTP-binding</keyword>
<comment type="caution">
    <text evidence="13">The sequence shown here is derived from an EMBL/GenBank/DDBJ whole genome shotgun (WGS) entry which is preliminary data.</text>
</comment>
<dbReference type="NCBIfam" id="TIGR00231">
    <property type="entry name" value="small_GTP"/>
    <property type="match status" value="2"/>
</dbReference>
<feature type="region of interest" description="Disordered" evidence="11">
    <location>
        <begin position="462"/>
        <end position="543"/>
    </location>
</feature>
<dbReference type="RefSeq" id="WP_376836552.1">
    <property type="nucleotide sequence ID" value="NZ_JBHLSW010000007.1"/>
</dbReference>
<dbReference type="InterPro" id="IPR016484">
    <property type="entry name" value="GTPase_Der"/>
</dbReference>
<dbReference type="PROSITE" id="PS51712">
    <property type="entry name" value="G_ENGA"/>
    <property type="match status" value="2"/>
</dbReference>
<reference evidence="13 14" key="1">
    <citation type="submission" date="2024-09" db="EMBL/GenBank/DDBJ databases">
        <authorList>
            <person name="Sun Q."/>
            <person name="Mori K."/>
        </authorList>
    </citation>
    <scope>NUCLEOTIDE SEQUENCE [LARGE SCALE GENOMIC DNA]</scope>
    <source>
        <strain evidence="13 14">NCAIM B.02621</strain>
    </source>
</reference>
<dbReference type="NCBIfam" id="TIGR03594">
    <property type="entry name" value="GTPase_EngA"/>
    <property type="match status" value="1"/>
</dbReference>
<keyword evidence="3 8" id="KW-0690">Ribosome biogenesis</keyword>
<keyword evidence="5 8" id="KW-0547">Nucleotide-binding</keyword>
<dbReference type="CDD" id="cd01895">
    <property type="entry name" value="EngA2"/>
    <property type="match status" value="1"/>
</dbReference>
<protein>
    <recommendedName>
        <fullName evidence="2 8">GTPase Der</fullName>
    </recommendedName>
    <alternativeName>
        <fullName evidence="7 8">GTP-binding protein EngA</fullName>
    </alternativeName>
</protein>
<dbReference type="PRINTS" id="PR00326">
    <property type="entry name" value="GTP1OBG"/>
</dbReference>
<dbReference type="InterPro" id="IPR031166">
    <property type="entry name" value="G_ENGA"/>
</dbReference>
<evidence type="ECO:0000256" key="2">
    <source>
        <dbReference type="ARBA" id="ARBA00020953"/>
    </source>
</evidence>
<sequence length="543" mass="58596">MAVKVAIVGRPNVGKSTLFNRLVGKRLALVDDRPGVTRDRRYAEGAIGDLPLTLIDTAGYEDVTDESLEARMRAQTEAAIEDADLILFMVDAREGVTPLDRIFADRLRKIEKPVILLANKSESRESGGGVGEAHGLGFGEPVAISAEHGEGMADLYAAVAAAAGDLEAEAAEEGEKPVRIAVIGRPNAGKSTLVNRLLGEDRLLTGPEAGITRDSISVDWTYEGRPIRLVDTAGLRRKARVQEKLEKLSVADTIRAITFAEVVILVMDRDNAFDTQDLQLADLVEREGRALVYVIAKWDLEDEPQARMAELKSTAERQLPQLKGSPFVALSAFNGRGVERLMPAVLQAYETWSAKVKTRDLNDWLALAVQRHPPPAVDGKRVKPKYVAQTKARPPTFVMFASRASAMPDHYKRYLVNGIRESFDLWGTPIRLTVKAGANPYAEGGEKAGLVRARAARPVYPTAKKAKAPAEARAPGLPGKALKEKAEAAKPAPKVRVKPLGGLKASASKKAGTSAVLGKRARGGARQVSRSGRVRTGAPKGKR</sequence>
<accession>A0ABV6R676</accession>
<evidence type="ECO:0000313" key="13">
    <source>
        <dbReference type="EMBL" id="MFC0634507.1"/>
    </source>
</evidence>
<dbReference type="GO" id="GO:0016787">
    <property type="term" value="F:hydrolase activity"/>
    <property type="evidence" value="ECO:0007669"/>
    <property type="project" value="UniProtKB-KW"/>
</dbReference>
<comment type="similarity">
    <text evidence="1 8 9 10">Belongs to the TRAFAC class TrmE-Era-EngA-EngB-Septin-like GTPase superfamily. EngA (Der) GTPase family.</text>
</comment>
<evidence type="ECO:0000313" key="14">
    <source>
        <dbReference type="Proteomes" id="UP001589906"/>
    </source>
</evidence>
<dbReference type="InterPro" id="IPR015946">
    <property type="entry name" value="KH_dom-like_a/b"/>
</dbReference>
<feature type="binding site" evidence="8">
    <location>
        <begin position="56"/>
        <end position="60"/>
    </location>
    <ligand>
        <name>GTP</name>
        <dbReference type="ChEBI" id="CHEBI:37565"/>
        <label>1</label>
    </ligand>
</feature>
<comment type="subunit">
    <text evidence="8">Associates with the 50S ribosomal subunit.</text>
</comment>
<evidence type="ECO:0000256" key="7">
    <source>
        <dbReference type="ARBA" id="ARBA00032345"/>
    </source>
</evidence>
<dbReference type="InterPro" id="IPR027417">
    <property type="entry name" value="P-loop_NTPase"/>
</dbReference>
<dbReference type="InterPro" id="IPR006073">
    <property type="entry name" value="GTP-bd"/>
</dbReference>
<feature type="domain" description="EngA-type G" evidence="12">
    <location>
        <begin position="178"/>
        <end position="353"/>
    </location>
</feature>
<comment type="caution">
    <text evidence="8">Lacks conserved residue(s) required for the propagation of feature annotation.</text>
</comment>
<dbReference type="Proteomes" id="UP001589906">
    <property type="component" value="Unassembled WGS sequence"/>
</dbReference>
<feature type="compositionally biased region" description="Low complexity" evidence="11">
    <location>
        <begin position="489"/>
        <end position="512"/>
    </location>
</feature>
<dbReference type="PANTHER" id="PTHR43834:SF6">
    <property type="entry name" value="GTPASE DER"/>
    <property type="match status" value="1"/>
</dbReference>
<proteinExistence type="inferred from homology"/>
<evidence type="ECO:0000256" key="9">
    <source>
        <dbReference type="PROSITE-ProRule" id="PRU01049"/>
    </source>
</evidence>
<name>A0ABV6R676_9CAUL</name>
<dbReference type="PANTHER" id="PTHR43834">
    <property type="entry name" value="GTPASE DER"/>
    <property type="match status" value="1"/>
</dbReference>
<comment type="function">
    <text evidence="8 10">GTPase that plays an essential role in the late steps of ribosome biogenesis.</text>
</comment>
<feature type="binding site" evidence="8">
    <location>
        <begin position="184"/>
        <end position="191"/>
    </location>
    <ligand>
        <name>GTP</name>
        <dbReference type="ChEBI" id="CHEBI:37565"/>
        <label>2</label>
    </ligand>
</feature>
<dbReference type="Pfam" id="PF01926">
    <property type="entry name" value="MMR_HSR1"/>
    <property type="match status" value="2"/>
</dbReference>
<evidence type="ECO:0000256" key="4">
    <source>
        <dbReference type="ARBA" id="ARBA00022737"/>
    </source>
</evidence>
<keyword evidence="4 10" id="KW-0677">Repeat</keyword>
<feature type="domain" description="EngA-type G" evidence="12">
    <location>
        <begin position="3"/>
        <end position="167"/>
    </location>
</feature>